<evidence type="ECO:0000256" key="1">
    <source>
        <dbReference type="ARBA" id="ARBA00022801"/>
    </source>
</evidence>
<keyword evidence="1" id="KW-0378">Hydrolase</keyword>
<evidence type="ECO:0000259" key="2">
    <source>
        <dbReference type="Pfam" id="PF01979"/>
    </source>
</evidence>
<evidence type="ECO:0000313" key="3">
    <source>
        <dbReference type="EMBL" id="MBF8378374.1"/>
    </source>
</evidence>
<dbReference type="EMBL" id="JADPKZ010000044">
    <property type="protein sequence ID" value="MBF8378374.1"/>
    <property type="molecule type" value="Genomic_DNA"/>
</dbReference>
<dbReference type="SUPFAM" id="SSF51556">
    <property type="entry name" value="Metallo-dependent hydrolases"/>
    <property type="match status" value="1"/>
</dbReference>
<proteinExistence type="predicted"/>
<dbReference type="CDD" id="cd01298">
    <property type="entry name" value="ATZ_TRZ_like"/>
    <property type="match status" value="1"/>
</dbReference>
<dbReference type="RefSeq" id="WP_195867869.1">
    <property type="nucleotide sequence ID" value="NZ_JADPKZ010000044.1"/>
</dbReference>
<reference evidence="3 4" key="1">
    <citation type="submission" date="2020-11" db="EMBL/GenBank/DDBJ databases">
        <title>Genomic insight of Alicyclobacillus mali FL 18 reveals a new arsenic-resistant strain, with potential in environmental biotechnology.</title>
        <authorList>
            <person name="Fiorentino G."/>
            <person name="Gallo G."/>
            <person name="Aulitto M."/>
        </authorList>
    </citation>
    <scope>NUCLEOTIDE SEQUENCE [LARGE SCALE GENOMIC DNA]</scope>
    <source>
        <strain evidence="3 4">FL 18</strain>
    </source>
</reference>
<dbReference type="InterPro" id="IPR006680">
    <property type="entry name" value="Amidohydro-rel"/>
</dbReference>
<protein>
    <submittedName>
        <fullName evidence="3">5'-deoxyadenosine deaminase</fullName>
    </submittedName>
</protein>
<sequence length="453" mass="49364">MRILIHDAQIITMNARDEIVHGDLLIDGSRIAAVGDVGHPGDVDRVISAKGLVAMPGFVQTHVHLCQTLFRGMADDLELLDWLRTRIWPLEAAHDEESVYDSALLGIGELIRSGTTTIVDMETVHHTEAAFHAIRETGIRAVSGKVMMDDGEGVPPGLQETTEASLEESVRLLETWHGRDESRIRYAFCPRFVLSCTEPLLTAVRDLSLKYQVDVHTHAAENRDEIALVEASRGMRNVAYLDHLGLANERLILAHCVWLDEHERQILARRGVRVAHCPGSNCKLASGIADVPALLSSGCQTGLGADGAPCNNNLDMFHEMRYAAMLQKVTRGALALSARDVLRMATVGGAQVAGLASEIGSLEPGKLADIILLDLRDFHTYPSVGVDPVSRVVYSATRDNVVMSIIHGRIVMEGGVVLTLDRGDVLKRADRSAKRVMRRAFGETGVPSHAVQA</sequence>
<evidence type="ECO:0000313" key="4">
    <source>
        <dbReference type="Proteomes" id="UP000642910"/>
    </source>
</evidence>
<comment type="caution">
    <text evidence="3">The sequence shown here is derived from an EMBL/GenBank/DDBJ whole genome shotgun (WGS) entry which is preliminary data.</text>
</comment>
<dbReference type="Pfam" id="PF01979">
    <property type="entry name" value="Amidohydro_1"/>
    <property type="match status" value="1"/>
</dbReference>
<dbReference type="NCBIfam" id="NF005557">
    <property type="entry name" value="PRK07228.1"/>
    <property type="match status" value="1"/>
</dbReference>
<dbReference type="InterPro" id="IPR050287">
    <property type="entry name" value="MTA/SAH_deaminase"/>
</dbReference>
<dbReference type="PANTHER" id="PTHR43794">
    <property type="entry name" value="AMINOHYDROLASE SSNA-RELATED"/>
    <property type="match status" value="1"/>
</dbReference>
<gene>
    <name evidence="3" type="ORF">IW967_10940</name>
</gene>
<accession>A0ABS0F522</accession>
<dbReference type="Proteomes" id="UP000642910">
    <property type="component" value="Unassembled WGS sequence"/>
</dbReference>
<name>A0ABS0F522_9BACL</name>
<dbReference type="Gene3D" id="2.30.40.10">
    <property type="entry name" value="Urease, subunit C, domain 1"/>
    <property type="match status" value="1"/>
</dbReference>
<feature type="domain" description="Amidohydrolase-related" evidence="2">
    <location>
        <begin position="54"/>
        <end position="411"/>
    </location>
</feature>
<organism evidence="3 4">
    <name type="scientific">Alicyclobacillus mali</name>
    <name type="common">ex Roth et al. 2021</name>
    <dbReference type="NCBI Taxonomy" id="1123961"/>
    <lineage>
        <taxon>Bacteria</taxon>
        <taxon>Bacillati</taxon>
        <taxon>Bacillota</taxon>
        <taxon>Bacilli</taxon>
        <taxon>Bacillales</taxon>
        <taxon>Alicyclobacillaceae</taxon>
        <taxon>Alicyclobacillus</taxon>
    </lineage>
</organism>
<dbReference type="InterPro" id="IPR011059">
    <property type="entry name" value="Metal-dep_hydrolase_composite"/>
</dbReference>
<dbReference type="Gene3D" id="3.20.20.140">
    <property type="entry name" value="Metal-dependent hydrolases"/>
    <property type="match status" value="1"/>
</dbReference>
<dbReference type="InterPro" id="IPR032466">
    <property type="entry name" value="Metal_Hydrolase"/>
</dbReference>
<keyword evidence="4" id="KW-1185">Reference proteome</keyword>
<dbReference type="PANTHER" id="PTHR43794:SF11">
    <property type="entry name" value="AMIDOHYDROLASE-RELATED DOMAIN-CONTAINING PROTEIN"/>
    <property type="match status" value="1"/>
</dbReference>
<dbReference type="SUPFAM" id="SSF51338">
    <property type="entry name" value="Composite domain of metallo-dependent hydrolases"/>
    <property type="match status" value="1"/>
</dbReference>